<comment type="subcellular location">
    <subcellularLocation>
        <location evidence="1">Membrane</location>
        <topology evidence="1">Multi-pass membrane protein</topology>
    </subcellularLocation>
</comment>
<feature type="transmembrane region" description="Helical" evidence="7">
    <location>
        <begin position="135"/>
        <end position="153"/>
    </location>
</feature>
<feature type="transmembrane region" description="Helical" evidence="7">
    <location>
        <begin position="443"/>
        <end position="462"/>
    </location>
</feature>
<dbReference type="Pfam" id="PF02080">
    <property type="entry name" value="TrkA_C"/>
    <property type="match status" value="2"/>
</dbReference>
<dbReference type="GO" id="GO:0006813">
    <property type="term" value="P:potassium ion transport"/>
    <property type="evidence" value="ECO:0007669"/>
    <property type="project" value="InterPro"/>
</dbReference>
<feature type="transmembrane region" description="Helical" evidence="7">
    <location>
        <begin position="398"/>
        <end position="423"/>
    </location>
</feature>
<dbReference type="PROSITE" id="PS01271">
    <property type="entry name" value="NA_SULFATE"/>
    <property type="match status" value="1"/>
</dbReference>
<feature type="transmembrane region" description="Helical" evidence="7">
    <location>
        <begin position="173"/>
        <end position="197"/>
    </location>
</feature>
<dbReference type="PANTHER" id="PTHR43652">
    <property type="entry name" value="BASIC AMINO ACID ANTIPORTER YFCC-RELATED"/>
    <property type="match status" value="1"/>
</dbReference>
<evidence type="ECO:0000313" key="9">
    <source>
        <dbReference type="EMBL" id="AUM12575.1"/>
    </source>
</evidence>
<dbReference type="FunFam" id="3.30.70.1450:FF:000009">
    <property type="entry name" value="SLC13 family permease"/>
    <property type="match status" value="1"/>
</dbReference>
<evidence type="ECO:0000256" key="5">
    <source>
        <dbReference type="ARBA" id="ARBA00022989"/>
    </source>
</evidence>
<dbReference type="AlphaFoldDB" id="A0A2K9LM62"/>
<keyword evidence="2" id="KW-0813">Transport</keyword>
<keyword evidence="6 7" id="KW-0472">Membrane</keyword>
<evidence type="ECO:0000256" key="4">
    <source>
        <dbReference type="ARBA" id="ARBA00022737"/>
    </source>
</evidence>
<evidence type="ECO:0000259" key="8">
    <source>
        <dbReference type="PROSITE" id="PS51202"/>
    </source>
</evidence>
<evidence type="ECO:0000256" key="2">
    <source>
        <dbReference type="ARBA" id="ARBA00022448"/>
    </source>
</evidence>
<dbReference type="InterPro" id="IPR006037">
    <property type="entry name" value="RCK_C"/>
</dbReference>
<keyword evidence="5 7" id="KW-1133">Transmembrane helix</keyword>
<feature type="transmembrane region" description="Helical" evidence="7">
    <location>
        <begin position="500"/>
        <end position="519"/>
    </location>
</feature>
<dbReference type="InterPro" id="IPR036721">
    <property type="entry name" value="RCK_C_sf"/>
</dbReference>
<dbReference type="Proteomes" id="UP000235116">
    <property type="component" value="Chromosome"/>
</dbReference>
<protein>
    <submittedName>
        <fullName evidence="9">SLC13 family permease</fullName>
    </submittedName>
</protein>
<evidence type="ECO:0000313" key="10">
    <source>
        <dbReference type="Proteomes" id="UP000235116"/>
    </source>
</evidence>
<keyword evidence="3 7" id="KW-0812">Transmembrane</keyword>
<dbReference type="Pfam" id="PF03600">
    <property type="entry name" value="CitMHS"/>
    <property type="match status" value="1"/>
</dbReference>
<reference evidence="10" key="1">
    <citation type="submission" date="2017-08" db="EMBL/GenBank/DDBJ databases">
        <title>Direct submision.</title>
        <authorList>
            <person name="Kim S.-J."/>
            <person name="Rhee S.-K."/>
        </authorList>
    </citation>
    <scope>NUCLEOTIDE SEQUENCE [LARGE SCALE GENOMIC DNA]</scope>
    <source>
        <strain evidence="10">GI5</strain>
    </source>
</reference>
<dbReference type="OrthoDB" id="9809303at2"/>
<accession>A0A2K9LM62</accession>
<dbReference type="InterPro" id="IPR031312">
    <property type="entry name" value="Na/sul_symport_CS"/>
</dbReference>
<dbReference type="PANTHER" id="PTHR43652:SF2">
    <property type="entry name" value="BASIC AMINO ACID ANTIPORTER YFCC-RELATED"/>
    <property type="match status" value="1"/>
</dbReference>
<proteinExistence type="predicted"/>
<feature type="transmembrane region" description="Helical" evidence="7">
    <location>
        <begin position="6"/>
        <end position="21"/>
    </location>
</feature>
<feature type="transmembrane region" description="Helical" evidence="7">
    <location>
        <begin position="28"/>
        <end position="45"/>
    </location>
</feature>
<dbReference type="InterPro" id="IPR004680">
    <property type="entry name" value="Cit_transptr-like_dom"/>
</dbReference>
<dbReference type="PROSITE" id="PS51202">
    <property type="entry name" value="RCK_C"/>
    <property type="match status" value="2"/>
</dbReference>
<feature type="transmembrane region" description="Helical" evidence="7">
    <location>
        <begin position="526"/>
        <end position="546"/>
    </location>
</feature>
<feature type="transmembrane region" description="Helical" evidence="7">
    <location>
        <begin position="566"/>
        <end position="586"/>
    </location>
</feature>
<evidence type="ECO:0000256" key="1">
    <source>
        <dbReference type="ARBA" id="ARBA00004141"/>
    </source>
</evidence>
<dbReference type="KEGG" id="kak:Kalk_09170"/>
<feature type="domain" description="RCK C-terminal" evidence="8">
    <location>
        <begin position="295"/>
        <end position="381"/>
    </location>
</feature>
<feature type="transmembrane region" description="Helical" evidence="7">
    <location>
        <begin position="474"/>
        <end position="494"/>
    </location>
</feature>
<feature type="domain" description="RCK C-terminal" evidence="8">
    <location>
        <begin position="205"/>
        <end position="289"/>
    </location>
</feature>
<dbReference type="GO" id="GO:0005886">
    <property type="term" value="C:plasma membrane"/>
    <property type="evidence" value="ECO:0007669"/>
    <property type="project" value="TreeGrafter"/>
</dbReference>
<dbReference type="RefSeq" id="WP_101893943.1">
    <property type="nucleotide sequence ID" value="NZ_CP022684.1"/>
</dbReference>
<name>A0A2K9LM62_9GAMM</name>
<organism evidence="9 10">
    <name type="scientific">Ketobacter alkanivorans</name>
    <dbReference type="NCBI Taxonomy" id="1917421"/>
    <lineage>
        <taxon>Bacteria</taxon>
        <taxon>Pseudomonadati</taxon>
        <taxon>Pseudomonadota</taxon>
        <taxon>Gammaproteobacteria</taxon>
        <taxon>Pseudomonadales</taxon>
        <taxon>Ketobacteraceae</taxon>
        <taxon>Ketobacter</taxon>
    </lineage>
</organism>
<keyword evidence="4" id="KW-0677">Repeat</keyword>
<keyword evidence="10" id="KW-1185">Reference proteome</keyword>
<dbReference type="GO" id="GO:0008324">
    <property type="term" value="F:monoatomic cation transmembrane transporter activity"/>
    <property type="evidence" value="ECO:0007669"/>
    <property type="project" value="InterPro"/>
</dbReference>
<dbReference type="InterPro" id="IPR051679">
    <property type="entry name" value="DASS-Related_Transporters"/>
</dbReference>
<dbReference type="EMBL" id="CP022684">
    <property type="protein sequence ID" value="AUM12575.1"/>
    <property type="molecule type" value="Genomic_DNA"/>
</dbReference>
<evidence type="ECO:0000256" key="6">
    <source>
        <dbReference type="ARBA" id="ARBA00023136"/>
    </source>
</evidence>
<evidence type="ECO:0000256" key="7">
    <source>
        <dbReference type="SAM" id="Phobius"/>
    </source>
</evidence>
<sequence>MGWEAWFTIGLLAAVLITLLRTDLAPHLVMMAALTVLSLSGILSANEALDGFSNPGLMTVAAMFVIAAGMQGSGAIHSIENKMLGHPKSLTTAILRLCAPTIMLSAFLNNTPVVATLIPTVRSWAAKIDIPASKLLIPLSYASILGGTMTLIGTSTNLIVSSQYAELTGDNSLGLFSISPVGVPVALCGLILLIWVVPRFLPAHKQRQAFAKLREFTLDVTVASAGPLEGKTISEAGLRNLKRVFLAEIERDGSLLAAVSPLEKLRGGDRLTFAGDTDALSDLLAIRGIVPSNHQDETPLESDRPERSLVEAVLSPHSAVLGLSIKDSQFRDRYGAVVLAVARNGERVSQNLGAITLRAGDTLLLEARPNFARQQRHNRDFLLVNDLERESVRHNKALLAWAILAAVVISVAIGFASILNAALVGAGAMIGLRCCSITQAHRSLDLTVLITIGASFALGAALHKTGAAELLAQLMISISAGNPLLLLITLYIVVSLLTEFITNNSTAILMLPIALQITTHMQLDPIPYMLTIMMAASASFATPLGYHTNLMVYGPGNYTFKDFLKVGLPMNLFIGLATTTVIALLYDL</sequence>
<dbReference type="SUPFAM" id="SSF116726">
    <property type="entry name" value="TrkA C-terminal domain-like"/>
    <property type="match status" value="2"/>
</dbReference>
<evidence type="ECO:0000256" key="3">
    <source>
        <dbReference type="ARBA" id="ARBA00022692"/>
    </source>
</evidence>
<feature type="transmembrane region" description="Helical" evidence="7">
    <location>
        <begin position="57"/>
        <end position="79"/>
    </location>
</feature>
<dbReference type="Gene3D" id="3.30.70.1450">
    <property type="entry name" value="Regulator of K+ conductance, C-terminal domain"/>
    <property type="match status" value="2"/>
</dbReference>
<gene>
    <name evidence="9" type="ORF">Kalk_09170</name>
</gene>